<organism evidence="2 3">
    <name type="scientific">Caerostris extrusa</name>
    <name type="common">Bark spider</name>
    <name type="synonym">Caerostris bankana</name>
    <dbReference type="NCBI Taxonomy" id="172846"/>
    <lineage>
        <taxon>Eukaryota</taxon>
        <taxon>Metazoa</taxon>
        <taxon>Ecdysozoa</taxon>
        <taxon>Arthropoda</taxon>
        <taxon>Chelicerata</taxon>
        <taxon>Arachnida</taxon>
        <taxon>Araneae</taxon>
        <taxon>Araneomorphae</taxon>
        <taxon>Entelegynae</taxon>
        <taxon>Araneoidea</taxon>
        <taxon>Araneidae</taxon>
        <taxon>Caerostris</taxon>
    </lineage>
</organism>
<proteinExistence type="predicted"/>
<dbReference type="Proteomes" id="UP001054945">
    <property type="component" value="Unassembled WGS sequence"/>
</dbReference>
<dbReference type="EMBL" id="BPLR01009954">
    <property type="protein sequence ID" value="GIY35730.1"/>
    <property type="molecule type" value="Genomic_DNA"/>
</dbReference>
<gene>
    <name evidence="2" type="ORF">CEXT_559541</name>
</gene>
<evidence type="ECO:0000313" key="3">
    <source>
        <dbReference type="Proteomes" id="UP001054945"/>
    </source>
</evidence>
<feature type="compositionally biased region" description="Polar residues" evidence="1">
    <location>
        <begin position="1"/>
        <end position="10"/>
    </location>
</feature>
<reference evidence="2 3" key="1">
    <citation type="submission" date="2021-06" db="EMBL/GenBank/DDBJ databases">
        <title>Caerostris extrusa draft genome.</title>
        <authorList>
            <person name="Kono N."/>
            <person name="Arakawa K."/>
        </authorList>
    </citation>
    <scope>NUCLEOTIDE SEQUENCE [LARGE SCALE GENOMIC DNA]</scope>
</reference>
<evidence type="ECO:0000256" key="1">
    <source>
        <dbReference type="SAM" id="MobiDB-lite"/>
    </source>
</evidence>
<accession>A0AAV4SNQ3</accession>
<name>A0AAV4SNQ3_CAEEX</name>
<protein>
    <submittedName>
        <fullName evidence="2">Uncharacterized protein</fullName>
    </submittedName>
</protein>
<feature type="region of interest" description="Disordered" evidence="1">
    <location>
        <begin position="1"/>
        <end position="36"/>
    </location>
</feature>
<comment type="caution">
    <text evidence="2">The sequence shown here is derived from an EMBL/GenBank/DDBJ whole genome shotgun (WGS) entry which is preliminary data.</text>
</comment>
<dbReference type="AlphaFoldDB" id="A0AAV4SNQ3"/>
<keyword evidence="3" id="KW-1185">Reference proteome</keyword>
<evidence type="ECO:0000313" key="2">
    <source>
        <dbReference type="EMBL" id="GIY35730.1"/>
    </source>
</evidence>
<sequence>MIFAHLSSTDESSEEKIRSKHALKQNSLQHLDTKENRNPDTFQATQIHQWTWVHAWEVGGGGGDPCCIMIFAHLSSTDESRVRRRSKRTSQNIFHGIFIALVSTEQTM</sequence>